<accession>A0A834R7H6</accession>
<dbReference type="OrthoDB" id="286301at2759"/>
<keyword evidence="2" id="KW-0732">Signal</keyword>
<feature type="region of interest" description="Disordered" evidence="1">
    <location>
        <begin position="371"/>
        <end position="577"/>
    </location>
</feature>
<organism evidence="4">
    <name type="scientific">Sarcoptes scabiei</name>
    <name type="common">Itch mite</name>
    <name type="synonym">Acarus scabiei</name>
    <dbReference type="NCBI Taxonomy" id="52283"/>
    <lineage>
        <taxon>Eukaryota</taxon>
        <taxon>Metazoa</taxon>
        <taxon>Ecdysozoa</taxon>
        <taxon>Arthropoda</taxon>
        <taxon>Chelicerata</taxon>
        <taxon>Arachnida</taxon>
        <taxon>Acari</taxon>
        <taxon>Acariformes</taxon>
        <taxon>Sarcoptiformes</taxon>
        <taxon>Astigmata</taxon>
        <taxon>Psoroptidia</taxon>
        <taxon>Sarcoptoidea</taxon>
        <taxon>Sarcoptidae</taxon>
        <taxon>Sarcoptinae</taxon>
        <taxon>Sarcoptes</taxon>
    </lineage>
</organism>
<sequence>MALKPCSLLPFLIGLIFLLIFSKCSNQRHLYDDHYQAILNANRFAAVPNFILYDRPIYRVILLLEPEKRENNFLSPPDPDPSANDEENLPSSKSVESRYDFDNEKTKSPFDYLDEVLEGEPDLNHSREALDSSETESLINEYGDNMTIFAPNDSAFPESPQNWNDDEKKEFLTNHALLGQRMPIYEPNYDRENNEENGVLKPNLYKSSSPIVHKINFFQKEPIKPGFILKIQPLLSSMRQLIDLSGFERNFDDINVFFCPFNNENIDRMIDSNPINLEAVNELLRDHSFSGPTSCQKGMTNLNGKSIDCEEDEETIKINDKIMPKRMISVGVTQMFLIDNLLFDDVVYQPLIIPVKFQINYEVDPDYNLSDLGGRYHREPKDESENGENPFPQQPPTRNHNKPKKPHSEKPPQQPEDEEPDNDENPYPQQPPQSNPKKSKRPSNQKPPQQPENEEEPEKDESPYPQQQPKSNPKKPKKPPQQPENEEEPEKDESPYPQQQPKSNPKKPEKPPQQPEDGEPENDENPYPQQPPQSNPKKPKRPSNQKPPQQPEDEEEPEKDESPYPQQQPKSNPKNLRDLVIQSLLNNRRMKKIPRMMRARILSSHPKVIQKNLRDRVIKNFLNNRRMKKNQRRMRVHILSSSPKVIQKNLRDLVIQSLLNNRRMKKIPRMMRARILSSHPKVIQKNLRDLVIQSLLNNRRMKKNHRMMRVHILSSNPKVTQKNLKILLNNRRMKKNQRRMRVHILSSSPKVTRKNLKNLHSNRRMKKNQRRMRVHILSSSPKVTRKNLKNLHSNQRMENQRMMRARILSSHLKVIQKNLRDLVIQSLLNNRRMKKNQ</sequence>
<dbReference type="AlphaFoldDB" id="A0A834R7H6"/>
<dbReference type="InterPro" id="IPR036378">
    <property type="entry name" value="FAS1_dom_sf"/>
</dbReference>
<dbReference type="SUPFAM" id="SSF82153">
    <property type="entry name" value="FAS1 domain"/>
    <property type="match status" value="1"/>
</dbReference>
<feature type="region of interest" description="Disordered" evidence="1">
    <location>
        <begin position="71"/>
        <end position="106"/>
    </location>
</feature>
<reference evidence="6" key="1">
    <citation type="journal article" date="2020" name="PLoS Negl. Trop. Dis.">
        <title>High-quality nuclear genome for Sarcoptes scabiei-A critical resource for a neglected parasite.</title>
        <authorList>
            <person name="Korhonen P.K."/>
            <person name="Gasser R.B."/>
            <person name="Ma G."/>
            <person name="Wang T."/>
            <person name="Stroehlein A.J."/>
            <person name="Young N.D."/>
            <person name="Ang C.S."/>
            <person name="Fernando D.D."/>
            <person name="Lu H.C."/>
            <person name="Taylor S."/>
            <person name="Reynolds S.L."/>
            <person name="Mofiz E."/>
            <person name="Najaraj S.H."/>
            <person name="Gowda H."/>
            <person name="Madugundu A."/>
            <person name="Renuse S."/>
            <person name="Holt D."/>
            <person name="Pandey A."/>
            <person name="Papenfuss A.T."/>
            <person name="Fischer K."/>
        </authorList>
    </citation>
    <scope>NUCLEOTIDE SEQUENCE [LARGE SCALE GENOMIC DNA]</scope>
</reference>
<evidence type="ECO:0000259" key="3">
    <source>
        <dbReference type="PROSITE" id="PS50213"/>
    </source>
</evidence>
<dbReference type="Proteomes" id="UP000070412">
    <property type="component" value="Unassembled WGS sequence"/>
</dbReference>
<feature type="chain" id="PRO_5038259228" evidence="2">
    <location>
        <begin position="27"/>
        <end position="837"/>
    </location>
</feature>
<feature type="compositionally biased region" description="Basic and acidic residues" evidence="1">
    <location>
        <begin position="374"/>
        <end position="384"/>
    </location>
</feature>
<dbReference type="PROSITE" id="PS50213">
    <property type="entry name" value="FAS1"/>
    <property type="match status" value="1"/>
</dbReference>
<dbReference type="EMBL" id="WVUK01000062">
    <property type="protein sequence ID" value="KAF7490522.1"/>
    <property type="molecule type" value="Genomic_DNA"/>
</dbReference>
<evidence type="ECO:0000313" key="6">
    <source>
        <dbReference type="Proteomes" id="UP000070412"/>
    </source>
</evidence>
<reference evidence="4" key="2">
    <citation type="submission" date="2020-01" db="EMBL/GenBank/DDBJ databases">
        <authorList>
            <person name="Korhonen P.K.K."/>
            <person name="Guangxu M.G."/>
            <person name="Wang T.W."/>
            <person name="Stroehlein A.J.S."/>
            <person name="Young N.D."/>
            <person name="Ang C.-S.A."/>
            <person name="Fernando D.W.F."/>
            <person name="Lu H.L."/>
            <person name="Taylor S.T."/>
            <person name="Ehtesham M.E.M."/>
            <person name="Najaraj S.H.N."/>
            <person name="Harsha G.H.G."/>
            <person name="Madugundu A.M."/>
            <person name="Renuse S.R."/>
            <person name="Holt D.H."/>
            <person name="Pandey A.P."/>
            <person name="Papenfuss A.P."/>
            <person name="Gasser R.B.G."/>
            <person name="Fischer K.F."/>
        </authorList>
    </citation>
    <scope>NUCLEOTIDE SEQUENCE</scope>
    <source>
        <strain evidence="4">SSS_KF_BRIS2020</strain>
    </source>
</reference>
<dbReference type="Gene3D" id="2.30.180.10">
    <property type="entry name" value="FAS1 domain"/>
    <property type="match status" value="1"/>
</dbReference>
<gene>
    <name evidence="4" type="ORF">SSS_7616</name>
</gene>
<evidence type="ECO:0000313" key="5">
    <source>
        <dbReference type="EnsemblMetazoa" id="KAF7490522.1"/>
    </source>
</evidence>
<dbReference type="InterPro" id="IPR000782">
    <property type="entry name" value="FAS1_domain"/>
</dbReference>
<dbReference type="EnsemblMetazoa" id="SSS_7616s_mrna">
    <property type="protein sequence ID" value="KAF7490522.1"/>
    <property type="gene ID" value="SSS_7616"/>
</dbReference>
<feature type="compositionally biased region" description="Polar residues" evidence="1">
    <location>
        <begin position="564"/>
        <end position="574"/>
    </location>
</feature>
<proteinExistence type="predicted"/>
<feature type="compositionally biased region" description="Basic and acidic residues" evidence="1">
    <location>
        <begin position="95"/>
        <end position="106"/>
    </location>
</feature>
<keyword evidence="6" id="KW-1185">Reference proteome</keyword>
<name>A0A834R7H6_SARSC</name>
<evidence type="ECO:0000256" key="2">
    <source>
        <dbReference type="SAM" id="SignalP"/>
    </source>
</evidence>
<dbReference type="Pfam" id="PF02469">
    <property type="entry name" value="Fasciclin"/>
    <property type="match status" value="1"/>
</dbReference>
<evidence type="ECO:0000256" key="1">
    <source>
        <dbReference type="SAM" id="MobiDB-lite"/>
    </source>
</evidence>
<feature type="compositionally biased region" description="Acidic residues" evidence="1">
    <location>
        <begin position="415"/>
        <end position="424"/>
    </location>
</feature>
<evidence type="ECO:0000313" key="4">
    <source>
        <dbReference type="EMBL" id="KAF7490522.1"/>
    </source>
</evidence>
<protein>
    <submittedName>
        <fullName evidence="4">Muscle M-line assembly protein unc-89</fullName>
    </submittedName>
</protein>
<feature type="domain" description="FAS1" evidence="3">
    <location>
        <begin position="110"/>
        <end position="342"/>
    </location>
</feature>
<feature type="signal peptide" evidence="2">
    <location>
        <begin position="1"/>
        <end position="26"/>
    </location>
</feature>
<reference evidence="5" key="3">
    <citation type="submission" date="2022-06" db="UniProtKB">
        <authorList>
            <consortium name="EnsemblMetazoa"/>
        </authorList>
    </citation>
    <scope>IDENTIFICATION</scope>
</reference>